<accession>A0A2A2JQD1</accession>
<sequence>MFELSNLHRVDFSSFLAEGGWQQDIEAWKRDLRKRERKEKKQAEWRDEGKRRMKDRLSESELSEYNTTAAKNDCRMHEKHALQITANKANDWIISFEI</sequence>
<feature type="region of interest" description="Disordered" evidence="1">
    <location>
        <begin position="32"/>
        <end position="62"/>
    </location>
</feature>
<feature type="compositionally biased region" description="Basic and acidic residues" evidence="1">
    <location>
        <begin position="32"/>
        <end position="59"/>
    </location>
</feature>
<keyword evidence="3" id="KW-1185">Reference proteome</keyword>
<evidence type="ECO:0000313" key="3">
    <source>
        <dbReference type="Proteomes" id="UP000218231"/>
    </source>
</evidence>
<protein>
    <submittedName>
        <fullName evidence="2">Uncharacterized protein</fullName>
    </submittedName>
</protein>
<evidence type="ECO:0000313" key="2">
    <source>
        <dbReference type="EMBL" id="PAV63831.1"/>
    </source>
</evidence>
<proteinExistence type="predicted"/>
<dbReference type="Proteomes" id="UP000218231">
    <property type="component" value="Unassembled WGS sequence"/>
</dbReference>
<dbReference type="EMBL" id="LIAE01010291">
    <property type="protein sequence ID" value="PAV63831.1"/>
    <property type="molecule type" value="Genomic_DNA"/>
</dbReference>
<gene>
    <name evidence="2" type="ORF">WR25_03239</name>
</gene>
<comment type="caution">
    <text evidence="2">The sequence shown here is derived from an EMBL/GenBank/DDBJ whole genome shotgun (WGS) entry which is preliminary data.</text>
</comment>
<reference evidence="2 3" key="1">
    <citation type="journal article" date="2017" name="Curr. Biol.">
        <title>Genome architecture and evolution of a unichromosomal asexual nematode.</title>
        <authorList>
            <person name="Fradin H."/>
            <person name="Zegar C."/>
            <person name="Gutwein M."/>
            <person name="Lucas J."/>
            <person name="Kovtun M."/>
            <person name="Corcoran D."/>
            <person name="Baugh L.R."/>
            <person name="Kiontke K."/>
            <person name="Gunsalus K."/>
            <person name="Fitch D.H."/>
            <person name="Piano F."/>
        </authorList>
    </citation>
    <scope>NUCLEOTIDE SEQUENCE [LARGE SCALE GENOMIC DNA]</scope>
    <source>
        <strain evidence="2">PF1309</strain>
    </source>
</reference>
<evidence type="ECO:0000256" key="1">
    <source>
        <dbReference type="SAM" id="MobiDB-lite"/>
    </source>
</evidence>
<dbReference type="AlphaFoldDB" id="A0A2A2JQD1"/>
<name>A0A2A2JQD1_9BILA</name>
<organism evidence="2 3">
    <name type="scientific">Diploscapter pachys</name>
    <dbReference type="NCBI Taxonomy" id="2018661"/>
    <lineage>
        <taxon>Eukaryota</taxon>
        <taxon>Metazoa</taxon>
        <taxon>Ecdysozoa</taxon>
        <taxon>Nematoda</taxon>
        <taxon>Chromadorea</taxon>
        <taxon>Rhabditida</taxon>
        <taxon>Rhabditina</taxon>
        <taxon>Rhabditomorpha</taxon>
        <taxon>Rhabditoidea</taxon>
        <taxon>Rhabditidae</taxon>
        <taxon>Diploscapter</taxon>
    </lineage>
</organism>